<proteinExistence type="predicted"/>
<evidence type="ECO:0000313" key="2">
    <source>
        <dbReference type="EMBL" id="MBW63723.1"/>
    </source>
</evidence>
<feature type="chain" id="PRO_5014869658" evidence="1">
    <location>
        <begin position="26"/>
        <end position="69"/>
    </location>
</feature>
<feature type="signal peptide" evidence="1">
    <location>
        <begin position="1"/>
        <end position="25"/>
    </location>
</feature>
<dbReference type="EMBL" id="GGFJ01014582">
    <property type="protein sequence ID" value="MBW63723.1"/>
    <property type="molecule type" value="Transcribed_RNA"/>
</dbReference>
<organism evidence="2">
    <name type="scientific">Anopheles marajoara</name>
    <dbReference type="NCBI Taxonomy" id="58244"/>
    <lineage>
        <taxon>Eukaryota</taxon>
        <taxon>Metazoa</taxon>
        <taxon>Ecdysozoa</taxon>
        <taxon>Arthropoda</taxon>
        <taxon>Hexapoda</taxon>
        <taxon>Insecta</taxon>
        <taxon>Pterygota</taxon>
        <taxon>Neoptera</taxon>
        <taxon>Endopterygota</taxon>
        <taxon>Diptera</taxon>
        <taxon>Nematocera</taxon>
        <taxon>Culicoidea</taxon>
        <taxon>Culicidae</taxon>
        <taxon>Anophelinae</taxon>
        <taxon>Anopheles</taxon>
    </lineage>
</organism>
<keyword evidence="1" id="KW-0732">Signal</keyword>
<accession>A0A2M4CEI4</accession>
<protein>
    <submittedName>
        <fullName evidence="2">Putative secreted protein</fullName>
    </submittedName>
</protein>
<dbReference type="AlphaFoldDB" id="A0A2M4CEI4"/>
<evidence type="ECO:0000256" key="1">
    <source>
        <dbReference type="SAM" id="SignalP"/>
    </source>
</evidence>
<reference evidence="2" key="1">
    <citation type="submission" date="2018-01" db="EMBL/GenBank/DDBJ databases">
        <title>An insight into the sialome of Amazonian anophelines.</title>
        <authorList>
            <person name="Ribeiro J.M."/>
            <person name="Scarpassa V."/>
            <person name="Calvo E."/>
        </authorList>
    </citation>
    <scope>NUCLEOTIDE SEQUENCE</scope>
    <source>
        <tissue evidence="2">Salivary glands</tissue>
    </source>
</reference>
<sequence>MPLTHTIFIRCFMLLFHFHRSPVVGHRHRRPAELVKARGRFMLRPAINMPVKMAHMCGVAKKAVHEGGC</sequence>
<name>A0A2M4CEI4_9DIPT</name>